<keyword evidence="10" id="KW-1185">Reference proteome</keyword>
<dbReference type="SUPFAM" id="SSF103473">
    <property type="entry name" value="MFS general substrate transporter"/>
    <property type="match status" value="1"/>
</dbReference>
<evidence type="ECO:0000259" key="8">
    <source>
        <dbReference type="PROSITE" id="PS50850"/>
    </source>
</evidence>
<gene>
    <name evidence="9" type="ORF">PQG83_00175</name>
</gene>
<evidence type="ECO:0000313" key="9">
    <source>
        <dbReference type="EMBL" id="WNM62194.1"/>
    </source>
</evidence>
<dbReference type="InterPro" id="IPR036259">
    <property type="entry name" value="MFS_trans_sf"/>
</dbReference>
<dbReference type="InterPro" id="IPR011701">
    <property type="entry name" value="MFS"/>
</dbReference>
<evidence type="ECO:0000256" key="5">
    <source>
        <dbReference type="ARBA" id="ARBA00023136"/>
    </source>
</evidence>
<feature type="transmembrane region" description="Helical" evidence="7">
    <location>
        <begin position="54"/>
        <end position="79"/>
    </location>
</feature>
<keyword evidence="3 7" id="KW-0812">Transmembrane</keyword>
<accession>A0AA96GQ53</accession>
<keyword evidence="4 7" id="KW-1133">Transmembrane helix</keyword>
<evidence type="ECO:0000256" key="3">
    <source>
        <dbReference type="ARBA" id="ARBA00022692"/>
    </source>
</evidence>
<sequence length="492" mass="53809">MGASNHSHLSPNRWDLFRNRNFRMLWASQAVSQIGDGLTKVALLWFVYQLTGSALKMTIIGLLQTIPPLVLSPIVGVYLDRLPKKPVMVILDVIRAFLIVLIPVLYLFDALTLEVLFILVFFTAVFSTAFGPALAASLPLLVKPSELMSANSLLQSTTNMGILIGPAICGILIAWLGTQNVLYVDAATFLLSALCLLPIKGHLLTTAPRMANVASKVSQDLAVGMQFVFREKPILRALLITTVFYTLGASAFIYVLPLFVNDHIEADPRWLGWLWSAMGAGMLATSFGLSCVKNLGQNNRIFLIALSMVAGGGALQFLAHSHSVVWGFILVTLIGASTAAFTPIAWSIIQETTPNHLMGRVFTLINTASMAMASGGMVAFGGVADNFGSVAGISMIGFVFFVTGMVVILLNRSSFQGEWLLPWKKMELSAHDDPKRVWSPVRISCSMPLSIHRSRRKNHLWMVDISPYSSDTKPNISPKRGSRAPPWSRKYT</sequence>
<dbReference type="PANTHER" id="PTHR23513">
    <property type="entry name" value="INTEGRAL MEMBRANE EFFLUX PROTEIN-RELATED"/>
    <property type="match status" value="1"/>
</dbReference>
<feature type="region of interest" description="Disordered" evidence="6">
    <location>
        <begin position="470"/>
        <end position="492"/>
    </location>
</feature>
<keyword evidence="2" id="KW-1003">Cell membrane</keyword>
<comment type="subcellular location">
    <subcellularLocation>
        <location evidence="1">Cell membrane</location>
        <topology evidence="1">Multi-pass membrane protein</topology>
    </subcellularLocation>
</comment>
<proteinExistence type="predicted"/>
<feature type="transmembrane region" description="Helical" evidence="7">
    <location>
        <begin position="153"/>
        <end position="175"/>
    </location>
</feature>
<feature type="transmembrane region" description="Helical" evidence="7">
    <location>
        <begin position="270"/>
        <end position="289"/>
    </location>
</feature>
<feature type="domain" description="Major facilitator superfamily (MFS) profile" evidence="8">
    <location>
        <begin position="21"/>
        <end position="415"/>
    </location>
</feature>
<feature type="transmembrane region" description="Helical" evidence="7">
    <location>
        <begin position="86"/>
        <end position="108"/>
    </location>
</feature>
<feature type="transmembrane region" description="Helical" evidence="7">
    <location>
        <begin position="181"/>
        <end position="199"/>
    </location>
</feature>
<dbReference type="PANTHER" id="PTHR23513:SF6">
    <property type="entry name" value="MAJOR FACILITATOR SUPERFAMILY ASSOCIATED DOMAIN-CONTAINING PROTEIN"/>
    <property type="match status" value="1"/>
</dbReference>
<evidence type="ECO:0000313" key="10">
    <source>
        <dbReference type="Proteomes" id="UP001302494"/>
    </source>
</evidence>
<dbReference type="AlphaFoldDB" id="A0AA96GQ53"/>
<dbReference type="Gene3D" id="1.20.1250.20">
    <property type="entry name" value="MFS general substrate transporter like domains"/>
    <property type="match status" value="1"/>
</dbReference>
<feature type="transmembrane region" description="Helical" evidence="7">
    <location>
        <begin position="234"/>
        <end position="258"/>
    </location>
</feature>
<feature type="transmembrane region" description="Helical" evidence="7">
    <location>
        <begin position="114"/>
        <end position="141"/>
    </location>
</feature>
<name>A0AA96GQ53_9BACT</name>
<organism evidence="9 10">
    <name type="scientific">Candidatus Nitrospira neomarina</name>
    <dbReference type="NCBI Taxonomy" id="3020899"/>
    <lineage>
        <taxon>Bacteria</taxon>
        <taxon>Pseudomonadati</taxon>
        <taxon>Nitrospirota</taxon>
        <taxon>Nitrospiria</taxon>
        <taxon>Nitrospirales</taxon>
        <taxon>Nitrospiraceae</taxon>
        <taxon>Nitrospira</taxon>
    </lineage>
</organism>
<evidence type="ECO:0000256" key="6">
    <source>
        <dbReference type="SAM" id="MobiDB-lite"/>
    </source>
</evidence>
<feature type="transmembrane region" description="Helical" evidence="7">
    <location>
        <begin position="361"/>
        <end position="384"/>
    </location>
</feature>
<dbReference type="InterPro" id="IPR020846">
    <property type="entry name" value="MFS_dom"/>
</dbReference>
<protein>
    <submittedName>
        <fullName evidence="9">MFS transporter</fullName>
    </submittedName>
</protein>
<reference evidence="9 10" key="1">
    <citation type="submission" date="2023-01" db="EMBL/GenBank/DDBJ databases">
        <title>Cultivation and genomic characterization of new, ubiquitous marine nitrite-oxidizing bacteria from the Nitrospirales.</title>
        <authorList>
            <person name="Mueller A.J."/>
            <person name="Daebeler A."/>
            <person name="Herbold C.W."/>
            <person name="Kirkegaard R.H."/>
            <person name="Daims H."/>
        </authorList>
    </citation>
    <scope>NUCLEOTIDE SEQUENCE [LARGE SCALE GENOMIC DNA]</scope>
    <source>
        <strain evidence="9 10">DK</strain>
    </source>
</reference>
<feature type="transmembrane region" description="Helical" evidence="7">
    <location>
        <begin position="301"/>
        <end position="319"/>
    </location>
</feature>
<dbReference type="EMBL" id="CP116968">
    <property type="protein sequence ID" value="WNM62194.1"/>
    <property type="molecule type" value="Genomic_DNA"/>
</dbReference>
<keyword evidence="5 7" id="KW-0472">Membrane</keyword>
<dbReference type="CDD" id="cd06173">
    <property type="entry name" value="MFS_MefA_like"/>
    <property type="match status" value="1"/>
</dbReference>
<feature type="transmembrane region" description="Helical" evidence="7">
    <location>
        <begin position="390"/>
        <end position="410"/>
    </location>
</feature>
<dbReference type="Pfam" id="PF07690">
    <property type="entry name" value="MFS_1"/>
    <property type="match status" value="1"/>
</dbReference>
<dbReference type="KEGG" id="nneo:PQG83_00175"/>
<evidence type="ECO:0000256" key="2">
    <source>
        <dbReference type="ARBA" id="ARBA00022475"/>
    </source>
</evidence>
<dbReference type="Proteomes" id="UP001302494">
    <property type="component" value="Chromosome"/>
</dbReference>
<dbReference type="PROSITE" id="PS50850">
    <property type="entry name" value="MFS"/>
    <property type="match status" value="1"/>
</dbReference>
<evidence type="ECO:0000256" key="4">
    <source>
        <dbReference type="ARBA" id="ARBA00022989"/>
    </source>
</evidence>
<dbReference type="GO" id="GO:0022857">
    <property type="term" value="F:transmembrane transporter activity"/>
    <property type="evidence" value="ECO:0007669"/>
    <property type="project" value="InterPro"/>
</dbReference>
<evidence type="ECO:0000256" key="1">
    <source>
        <dbReference type="ARBA" id="ARBA00004651"/>
    </source>
</evidence>
<evidence type="ECO:0000256" key="7">
    <source>
        <dbReference type="SAM" id="Phobius"/>
    </source>
</evidence>
<feature type="transmembrane region" description="Helical" evidence="7">
    <location>
        <begin position="325"/>
        <end position="349"/>
    </location>
</feature>
<dbReference type="RefSeq" id="WP_312745325.1">
    <property type="nucleotide sequence ID" value="NZ_CP116968.1"/>
</dbReference>
<dbReference type="GO" id="GO:0005886">
    <property type="term" value="C:plasma membrane"/>
    <property type="evidence" value="ECO:0007669"/>
    <property type="project" value="UniProtKB-SubCell"/>
</dbReference>